<evidence type="ECO:0000256" key="1">
    <source>
        <dbReference type="ARBA" id="ARBA00000316"/>
    </source>
</evidence>
<evidence type="ECO:0000259" key="8">
    <source>
        <dbReference type="SMART" id="SM01005"/>
    </source>
</evidence>
<comment type="caution">
    <text evidence="9">The sequence shown here is derived from an EMBL/GenBank/DDBJ whole genome shotgun (WGS) entry which is preliminary data.</text>
</comment>
<dbReference type="FunFam" id="2.40.37.10:FF:000006">
    <property type="entry name" value="Alanine racemase"/>
    <property type="match status" value="1"/>
</dbReference>
<feature type="active site" description="Proton acceptor; specific for L-alanine" evidence="5">
    <location>
        <position position="266"/>
    </location>
</feature>
<dbReference type="Pfam" id="PF00842">
    <property type="entry name" value="Ala_racemase_C"/>
    <property type="match status" value="1"/>
</dbReference>
<protein>
    <recommendedName>
        <fullName evidence="5">Alanine racemase</fullName>
        <ecNumber evidence="5">5.1.1.1</ecNumber>
    </recommendedName>
</protein>
<dbReference type="InterPro" id="IPR009006">
    <property type="entry name" value="Ala_racemase/Decarboxylase_C"/>
</dbReference>
<dbReference type="InterPro" id="IPR029066">
    <property type="entry name" value="PLP-binding_barrel"/>
</dbReference>
<dbReference type="PANTHER" id="PTHR30511">
    <property type="entry name" value="ALANINE RACEMASE"/>
    <property type="match status" value="1"/>
</dbReference>
<dbReference type="FunFam" id="3.20.20.10:FF:000002">
    <property type="entry name" value="Alanine racemase"/>
    <property type="match status" value="1"/>
</dbReference>
<name>A0AA43RIL1_9ACTN</name>
<dbReference type="InterPro" id="IPR001608">
    <property type="entry name" value="Ala_racemase_N"/>
</dbReference>
<comment type="function">
    <text evidence="5">Catalyzes the interconversion of L-alanine and D-alanine. May also act on other amino acids.</text>
</comment>
<dbReference type="HAMAP" id="MF_01201">
    <property type="entry name" value="Ala_racemase"/>
    <property type="match status" value="1"/>
</dbReference>
<evidence type="ECO:0000256" key="7">
    <source>
        <dbReference type="PIRSR" id="PIRSR600821-52"/>
    </source>
</evidence>
<feature type="binding site" evidence="5 7">
    <location>
        <position position="314"/>
    </location>
    <ligand>
        <name>substrate</name>
    </ligand>
</feature>
<dbReference type="SMART" id="SM01005">
    <property type="entry name" value="Ala_racemase_C"/>
    <property type="match status" value="1"/>
</dbReference>
<keyword evidence="4 5" id="KW-0413">Isomerase</keyword>
<evidence type="ECO:0000313" key="10">
    <source>
        <dbReference type="Proteomes" id="UP001168575"/>
    </source>
</evidence>
<dbReference type="PRINTS" id="PR00992">
    <property type="entry name" value="ALARACEMASE"/>
</dbReference>
<dbReference type="GO" id="GO:0008784">
    <property type="term" value="F:alanine racemase activity"/>
    <property type="evidence" value="ECO:0007669"/>
    <property type="project" value="UniProtKB-UniRule"/>
</dbReference>
<evidence type="ECO:0000256" key="5">
    <source>
        <dbReference type="HAMAP-Rule" id="MF_01201"/>
    </source>
</evidence>
<dbReference type="NCBIfam" id="TIGR00492">
    <property type="entry name" value="alr"/>
    <property type="match status" value="1"/>
</dbReference>
<comment type="cofactor">
    <cofactor evidence="2 5 6">
        <name>pyridoxal 5'-phosphate</name>
        <dbReference type="ChEBI" id="CHEBI:597326"/>
    </cofactor>
</comment>
<evidence type="ECO:0000256" key="3">
    <source>
        <dbReference type="ARBA" id="ARBA00022898"/>
    </source>
</evidence>
<comment type="catalytic activity">
    <reaction evidence="1 5">
        <text>L-alanine = D-alanine</text>
        <dbReference type="Rhea" id="RHEA:20249"/>
        <dbReference type="ChEBI" id="CHEBI:57416"/>
        <dbReference type="ChEBI" id="CHEBI:57972"/>
        <dbReference type="EC" id="5.1.1.1"/>
    </reaction>
</comment>
<comment type="similarity">
    <text evidence="5">Belongs to the alanine racemase family.</text>
</comment>
<dbReference type="InterPro" id="IPR000821">
    <property type="entry name" value="Ala_racemase"/>
</dbReference>
<dbReference type="SUPFAM" id="SSF51419">
    <property type="entry name" value="PLP-binding barrel"/>
    <property type="match status" value="1"/>
</dbReference>
<dbReference type="GO" id="GO:0030632">
    <property type="term" value="P:D-alanine biosynthetic process"/>
    <property type="evidence" value="ECO:0007669"/>
    <property type="project" value="UniProtKB-UniRule"/>
</dbReference>
<dbReference type="GO" id="GO:0005829">
    <property type="term" value="C:cytosol"/>
    <property type="evidence" value="ECO:0007669"/>
    <property type="project" value="TreeGrafter"/>
</dbReference>
<evidence type="ECO:0000256" key="4">
    <source>
        <dbReference type="ARBA" id="ARBA00023235"/>
    </source>
</evidence>
<dbReference type="Proteomes" id="UP001168575">
    <property type="component" value="Unassembled WGS sequence"/>
</dbReference>
<keyword evidence="3 5" id="KW-0663">Pyridoxal phosphate</keyword>
<sequence length="387" mass="42521">MLPKRAYAQIDLNAIIKNVEAVKSKVGPDVRTMAIVKTDAYGHGAVRIASELSAAGVDAFGVATVEEGAVLRRNGITKPILILGYVFPEDYEELLNNGLMHAVFKYENACELSKKAAELNKTAEIHIKIDTGMGRIGFAPTDESVEEIVKISKLTNIEIGGIFTHFACADSKDKTSCNRQKKLYLDFLEKLEKRGISIPVKHMDNSAGIIDYNSDFLDMVRIGIMTYGLYPSDEVDKASFELHPALSLISSVSYVKAVKKGFSISYGSTFTADRDMEIATVSIGYGDGYPRALSNKGRVLINGEYCNIVGRVCMDQLMVDVTGKNVKQGDRVTLVGKNGNNRISVEEVADTAGSFNYEFCCNINMRVPRVYIKDGKVVEISDYLTKL</sequence>
<dbReference type="EMBL" id="JAUMVS010000102">
    <property type="protein sequence ID" value="MDO4842149.1"/>
    <property type="molecule type" value="Genomic_DNA"/>
</dbReference>
<feature type="active site" description="Proton acceptor; specific for D-alanine" evidence="5">
    <location>
        <position position="37"/>
    </location>
</feature>
<dbReference type="InterPro" id="IPR011079">
    <property type="entry name" value="Ala_racemase_C"/>
</dbReference>
<dbReference type="Pfam" id="PF01168">
    <property type="entry name" value="Ala_racemase_N"/>
    <property type="match status" value="1"/>
</dbReference>
<organism evidence="9 10">
    <name type="scientific">Phoenicibacter congonensis</name>
    <dbReference type="NCBI Taxonomy" id="1944646"/>
    <lineage>
        <taxon>Bacteria</taxon>
        <taxon>Bacillati</taxon>
        <taxon>Actinomycetota</taxon>
        <taxon>Coriobacteriia</taxon>
        <taxon>Eggerthellales</taxon>
        <taxon>Eggerthellaceae</taxon>
        <taxon>Phoenicibacter</taxon>
    </lineage>
</organism>
<dbReference type="EC" id="5.1.1.1" evidence="5"/>
<evidence type="ECO:0000256" key="2">
    <source>
        <dbReference type="ARBA" id="ARBA00001933"/>
    </source>
</evidence>
<dbReference type="CDD" id="cd00430">
    <property type="entry name" value="PLPDE_III_AR"/>
    <property type="match status" value="1"/>
</dbReference>
<reference evidence="9" key="1">
    <citation type="submission" date="2023-07" db="EMBL/GenBank/DDBJ databases">
        <title>Between Cages and Wild: Unraveling the Impact of Captivity on Animal Microbiomes and Antimicrobial Resistance.</title>
        <authorList>
            <person name="Schmartz G.P."/>
            <person name="Rehner J."/>
            <person name="Schuff M.J."/>
            <person name="Becker S.L."/>
            <person name="Kravczyk M."/>
            <person name="Gurevich A."/>
            <person name="Francke R."/>
            <person name="Mueller R."/>
            <person name="Keller V."/>
            <person name="Keller A."/>
        </authorList>
    </citation>
    <scope>NUCLEOTIDE SEQUENCE</scope>
    <source>
        <strain evidence="9">S12M_St_49</strain>
    </source>
</reference>
<evidence type="ECO:0000313" key="9">
    <source>
        <dbReference type="EMBL" id="MDO4842149.1"/>
    </source>
</evidence>
<dbReference type="Gene3D" id="3.20.20.10">
    <property type="entry name" value="Alanine racemase"/>
    <property type="match status" value="1"/>
</dbReference>
<feature type="modified residue" description="N6-(pyridoxal phosphate)lysine" evidence="5 6">
    <location>
        <position position="37"/>
    </location>
</feature>
<keyword evidence="10" id="KW-1185">Reference proteome</keyword>
<dbReference type="GO" id="GO:0030170">
    <property type="term" value="F:pyridoxal phosphate binding"/>
    <property type="evidence" value="ECO:0007669"/>
    <property type="project" value="UniProtKB-UniRule"/>
</dbReference>
<feature type="domain" description="Alanine racemase C-terminal" evidence="8">
    <location>
        <begin position="245"/>
        <end position="372"/>
    </location>
</feature>
<proteinExistence type="inferred from homology"/>
<feature type="binding site" evidence="5 7">
    <location>
        <position position="135"/>
    </location>
    <ligand>
        <name>substrate</name>
    </ligand>
</feature>
<dbReference type="GO" id="GO:0009252">
    <property type="term" value="P:peptidoglycan biosynthetic process"/>
    <property type="evidence" value="ECO:0007669"/>
    <property type="project" value="TreeGrafter"/>
</dbReference>
<dbReference type="Gene3D" id="2.40.37.10">
    <property type="entry name" value="Lyase, Ornithine Decarboxylase, Chain A, domain 1"/>
    <property type="match status" value="1"/>
</dbReference>
<accession>A0AA43RIL1</accession>
<evidence type="ECO:0000256" key="6">
    <source>
        <dbReference type="PIRSR" id="PIRSR600821-50"/>
    </source>
</evidence>
<dbReference type="PANTHER" id="PTHR30511:SF0">
    <property type="entry name" value="ALANINE RACEMASE, CATABOLIC-RELATED"/>
    <property type="match status" value="1"/>
</dbReference>
<dbReference type="AlphaFoldDB" id="A0AA43RIL1"/>
<gene>
    <name evidence="9" type="primary">alr</name>
    <name evidence="9" type="ORF">Q3982_05680</name>
</gene>
<comment type="pathway">
    <text evidence="5">Amino-acid biosynthesis; D-alanine biosynthesis; D-alanine from L-alanine: step 1/1.</text>
</comment>
<dbReference type="SUPFAM" id="SSF50621">
    <property type="entry name" value="Alanine racemase C-terminal domain-like"/>
    <property type="match status" value="1"/>
</dbReference>